<feature type="region of interest" description="Disordered" evidence="1">
    <location>
        <begin position="1"/>
        <end position="31"/>
    </location>
</feature>
<dbReference type="InterPro" id="IPR001611">
    <property type="entry name" value="Leu-rich_rpt"/>
</dbReference>
<dbReference type="InterPro" id="IPR053038">
    <property type="entry name" value="RLP_Defense"/>
</dbReference>
<feature type="compositionally biased region" description="Low complexity" evidence="1">
    <location>
        <begin position="1"/>
        <end position="20"/>
    </location>
</feature>
<dbReference type="InterPro" id="IPR032675">
    <property type="entry name" value="LRR_dom_sf"/>
</dbReference>
<feature type="compositionally biased region" description="Acidic residues" evidence="1">
    <location>
        <begin position="22"/>
        <end position="31"/>
    </location>
</feature>
<dbReference type="Pfam" id="PF00560">
    <property type="entry name" value="LRR_1"/>
    <property type="match status" value="1"/>
</dbReference>
<dbReference type="Gene3D" id="3.80.10.10">
    <property type="entry name" value="Ribonuclease Inhibitor"/>
    <property type="match status" value="1"/>
</dbReference>
<evidence type="ECO:0000313" key="3">
    <source>
        <dbReference type="Proteomes" id="UP000095751"/>
    </source>
</evidence>
<feature type="compositionally biased region" description="Polar residues" evidence="1">
    <location>
        <begin position="293"/>
        <end position="303"/>
    </location>
</feature>
<name>A0A1E7EYF3_9STRA</name>
<organism evidence="2 3">
    <name type="scientific">Fragilariopsis cylindrus CCMP1102</name>
    <dbReference type="NCBI Taxonomy" id="635003"/>
    <lineage>
        <taxon>Eukaryota</taxon>
        <taxon>Sar</taxon>
        <taxon>Stramenopiles</taxon>
        <taxon>Ochrophyta</taxon>
        <taxon>Bacillariophyta</taxon>
        <taxon>Bacillariophyceae</taxon>
        <taxon>Bacillariophycidae</taxon>
        <taxon>Bacillariales</taxon>
        <taxon>Bacillariaceae</taxon>
        <taxon>Fragilariopsis</taxon>
    </lineage>
</organism>
<feature type="region of interest" description="Disordered" evidence="1">
    <location>
        <begin position="293"/>
        <end position="339"/>
    </location>
</feature>
<dbReference type="KEGG" id="fcy:FRACYDRAFT_270916"/>
<dbReference type="InParanoid" id="A0A1E7EYF3"/>
<dbReference type="AlphaFoldDB" id="A0A1E7EYF3"/>
<dbReference type="EMBL" id="KV784369">
    <property type="protein sequence ID" value="OEU11040.1"/>
    <property type="molecule type" value="Genomic_DNA"/>
</dbReference>
<feature type="compositionally biased region" description="Polar residues" evidence="1">
    <location>
        <begin position="326"/>
        <end position="339"/>
    </location>
</feature>
<sequence>MTLSSTTIATPTTTTTSMSTIVEEEDDEDNANNEWLSSMEITMSIDKGETSAEQNNQVKVGSNDNIMRPTIGSYSNPNSNNNNNNNIHINNDRSSLKVIDFSNNVLTGTIPRTVAFNNNLEVLALQRNAELTGTIPTEIAVLTSLIQLQLSDCDLDGRLPLEFLLVMPKLERLIVAYNRLTGTIPGDIIFTNYRTLNNDNNNDSSNNAILYSPLHGFNIGDNRMTGTLPTTLGLLRNLSYLQLFGNEFNGEIPTNYLLRDRHSSIDVNDNDNGSNNNDYDNIQRLWLHDNPNLSGSMPCPSNTDDTDIASLGQQQQQQQQESSSSLGDGNSEEAQQQESSTIFLDYASDCSSNPSIICPCCNRCF</sequence>
<dbReference type="OrthoDB" id="46558at2759"/>
<evidence type="ECO:0000256" key="1">
    <source>
        <dbReference type="SAM" id="MobiDB-lite"/>
    </source>
</evidence>
<reference evidence="2 3" key="1">
    <citation type="submission" date="2016-09" db="EMBL/GenBank/DDBJ databases">
        <title>Extensive genetic diversity and differential bi-allelic expression allows diatom success in the polar Southern Ocean.</title>
        <authorList>
            <consortium name="DOE Joint Genome Institute"/>
            <person name="Mock T."/>
            <person name="Otillar R.P."/>
            <person name="Strauss J."/>
            <person name="Dupont C."/>
            <person name="Frickenhaus S."/>
            <person name="Maumus F."/>
            <person name="Mcmullan M."/>
            <person name="Sanges R."/>
            <person name="Schmutz J."/>
            <person name="Toseland A."/>
            <person name="Valas R."/>
            <person name="Veluchamy A."/>
            <person name="Ward B.J."/>
            <person name="Allen A."/>
            <person name="Barry K."/>
            <person name="Falciatore A."/>
            <person name="Ferrante M."/>
            <person name="Fortunato A.E."/>
            <person name="Gloeckner G."/>
            <person name="Gruber A."/>
            <person name="Hipkin R."/>
            <person name="Janech M."/>
            <person name="Kroth P."/>
            <person name="Leese F."/>
            <person name="Lindquist E."/>
            <person name="Lyon B.R."/>
            <person name="Martin J."/>
            <person name="Mayer C."/>
            <person name="Parker M."/>
            <person name="Quesneville H."/>
            <person name="Raymond J."/>
            <person name="Uhlig C."/>
            <person name="Valentin K.U."/>
            <person name="Worden A.Z."/>
            <person name="Armbrust E.V."/>
            <person name="Bowler C."/>
            <person name="Green B."/>
            <person name="Moulton V."/>
            <person name="Van Oosterhout C."/>
            <person name="Grigoriev I."/>
        </authorList>
    </citation>
    <scope>NUCLEOTIDE SEQUENCE [LARGE SCALE GENOMIC DNA]</scope>
    <source>
        <strain evidence="2 3">CCMP1102</strain>
    </source>
</reference>
<dbReference type="SUPFAM" id="SSF52058">
    <property type="entry name" value="L domain-like"/>
    <property type="match status" value="1"/>
</dbReference>
<protein>
    <submittedName>
        <fullName evidence="2">L domain-like protein</fullName>
    </submittedName>
</protein>
<keyword evidence="3" id="KW-1185">Reference proteome</keyword>
<proteinExistence type="predicted"/>
<accession>A0A1E7EYF3</accession>
<dbReference type="Proteomes" id="UP000095751">
    <property type="component" value="Unassembled WGS sequence"/>
</dbReference>
<gene>
    <name evidence="2" type="ORF">FRACYDRAFT_270916</name>
</gene>
<evidence type="ECO:0000313" key="2">
    <source>
        <dbReference type="EMBL" id="OEU11040.1"/>
    </source>
</evidence>
<dbReference type="PANTHER" id="PTHR48064">
    <property type="entry name" value="OS01G0750400 PROTEIN"/>
    <property type="match status" value="1"/>
</dbReference>
<feature type="compositionally biased region" description="Low complexity" evidence="1">
    <location>
        <begin position="313"/>
        <end position="325"/>
    </location>
</feature>
<dbReference type="PANTHER" id="PTHR48064:SF8">
    <property type="entry name" value="RECEPTOR PROTEIN-TYROSINE KINASE CEPR2-LIKE"/>
    <property type="match status" value="1"/>
</dbReference>